<dbReference type="InterPro" id="IPR018378">
    <property type="entry name" value="C-type_lectin_CS"/>
</dbReference>
<evidence type="ECO:0000259" key="2">
    <source>
        <dbReference type="PROSITE" id="PS50041"/>
    </source>
</evidence>
<name>A0A0B6ZSS2_9EUPU</name>
<protein>
    <recommendedName>
        <fullName evidence="2">C-type lectin domain-containing protein</fullName>
    </recommendedName>
</protein>
<evidence type="ECO:0000313" key="3">
    <source>
        <dbReference type="EMBL" id="CEK70795.1"/>
    </source>
</evidence>
<dbReference type="Pfam" id="PF00059">
    <property type="entry name" value="Lectin_C"/>
    <property type="match status" value="1"/>
</dbReference>
<accession>A0A0B6ZSS2</accession>
<dbReference type="EMBL" id="HACG01023930">
    <property type="protein sequence ID" value="CEK70795.1"/>
    <property type="molecule type" value="Transcribed_RNA"/>
</dbReference>
<dbReference type="InterPro" id="IPR050111">
    <property type="entry name" value="C-type_lectin/snaclec_domain"/>
</dbReference>
<dbReference type="PROSITE" id="PS50041">
    <property type="entry name" value="C_TYPE_LECTIN_2"/>
    <property type="match status" value="1"/>
</dbReference>
<dbReference type="CDD" id="cd00037">
    <property type="entry name" value="CLECT"/>
    <property type="match status" value="1"/>
</dbReference>
<feature type="domain" description="C-type lectin" evidence="2">
    <location>
        <begin position="70"/>
        <end position="187"/>
    </location>
</feature>
<dbReference type="InterPro" id="IPR016186">
    <property type="entry name" value="C-type_lectin-like/link_sf"/>
</dbReference>
<gene>
    <name evidence="3" type="primary">ORF75654</name>
</gene>
<dbReference type="AlphaFoldDB" id="A0A0B6ZSS2"/>
<sequence>MFLLWIYFKFSVYKSDCIVFIVSVYTRLCLLHQKTRLYNNSTKMILVLIAMALAPPFVSSHKCYSGWEQYKNSCYGLGEEHVDWQDAAQFCELYNSYLVEINDEEENNWLVTYLKGKASGSVWTGGSERHHRGVWEWIPSRRPFGKFSSWYGNEPLGVAEDCLEISAGLGYKWNDLNCLAARRFVCERSLV</sequence>
<keyword evidence="1" id="KW-1015">Disulfide bond</keyword>
<dbReference type="InterPro" id="IPR001304">
    <property type="entry name" value="C-type_lectin-like"/>
</dbReference>
<dbReference type="SUPFAM" id="SSF56436">
    <property type="entry name" value="C-type lectin-like"/>
    <property type="match status" value="1"/>
</dbReference>
<dbReference type="InterPro" id="IPR016187">
    <property type="entry name" value="CTDL_fold"/>
</dbReference>
<dbReference type="PROSITE" id="PS00615">
    <property type="entry name" value="C_TYPE_LECTIN_1"/>
    <property type="match status" value="1"/>
</dbReference>
<evidence type="ECO:0000256" key="1">
    <source>
        <dbReference type="ARBA" id="ARBA00023157"/>
    </source>
</evidence>
<dbReference type="PANTHER" id="PTHR22803">
    <property type="entry name" value="MANNOSE, PHOSPHOLIPASE, LECTIN RECEPTOR RELATED"/>
    <property type="match status" value="1"/>
</dbReference>
<reference evidence="3" key="1">
    <citation type="submission" date="2014-12" db="EMBL/GenBank/DDBJ databases">
        <title>Insight into the proteome of Arion vulgaris.</title>
        <authorList>
            <person name="Aradska J."/>
            <person name="Bulat T."/>
            <person name="Smidak R."/>
            <person name="Sarate P."/>
            <person name="Gangsoo J."/>
            <person name="Sialana F."/>
            <person name="Bilban M."/>
            <person name="Lubec G."/>
        </authorList>
    </citation>
    <scope>NUCLEOTIDE SEQUENCE</scope>
    <source>
        <tissue evidence="3">Skin</tissue>
    </source>
</reference>
<proteinExistence type="predicted"/>
<organism evidence="3">
    <name type="scientific">Arion vulgaris</name>
    <dbReference type="NCBI Taxonomy" id="1028688"/>
    <lineage>
        <taxon>Eukaryota</taxon>
        <taxon>Metazoa</taxon>
        <taxon>Spiralia</taxon>
        <taxon>Lophotrochozoa</taxon>
        <taxon>Mollusca</taxon>
        <taxon>Gastropoda</taxon>
        <taxon>Heterobranchia</taxon>
        <taxon>Euthyneura</taxon>
        <taxon>Panpulmonata</taxon>
        <taxon>Eupulmonata</taxon>
        <taxon>Stylommatophora</taxon>
        <taxon>Helicina</taxon>
        <taxon>Arionoidea</taxon>
        <taxon>Arionidae</taxon>
        <taxon>Arion</taxon>
    </lineage>
</organism>
<dbReference type="Gene3D" id="3.10.100.10">
    <property type="entry name" value="Mannose-Binding Protein A, subunit A"/>
    <property type="match status" value="1"/>
</dbReference>
<dbReference type="SMART" id="SM00034">
    <property type="entry name" value="CLECT"/>
    <property type="match status" value="1"/>
</dbReference>